<keyword evidence="4" id="KW-1185">Reference proteome</keyword>
<dbReference type="EMBL" id="BPLR01000808">
    <property type="protein sequence ID" value="GIY97611.1"/>
    <property type="molecule type" value="Genomic_DNA"/>
</dbReference>
<name>A0AAV4XQZ9_CAEEX</name>
<dbReference type="Proteomes" id="UP001054945">
    <property type="component" value="Unassembled WGS sequence"/>
</dbReference>
<comment type="caution">
    <text evidence="3">The sequence shown here is derived from an EMBL/GenBank/DDBJ whole genome shotgun (WGS) entry which is preliminary data.</text>
</comment>
<dbReference type="AlphaFoldDB" id="A0AAV4XQZ9"/>
<reference evidence="3 4" key="1">
    <citation type="submission" date="2021-06" db="EMBL/GenBank/DDBJ databases">
        <title>Caerostris extrusa draft genome.</title>
        <authorList>
            <person name="Kono N."/>
            <person name="Arakawa K."/>
        </authorList>
    </citation>
    <scope>NUCLEOTIDE SEQUENCE [LARGE SCALE GENOMIC DNA]</scope>
</reference>
<feature type="region of interest" description="Disordered" evidence="2">
    <location>
        <begin position="66"/>
        <end position="87"/>
    </location>
</feature>
<evidence type="ECO:0000256" key="2">
    <source>
        <dbReference type="SAM" id="MobiDB-lite"/>
    </source>
</evidence>
<gene>
    <name evidence="3" type="primary">PARD3_2</name>
    <name evidence="3" type="ORF">CEXT_737201</name>
</gene>
<feature type="region of interest" description="Disordered" evidence="2">
    <location>
        <begin position="131"/>
        <end position="154"/>
    </location>
</feature>
<feature type="coiled-coil region" evidence="1">
    <location>
        <begin position="6"/>
        <end position="44"/>
    </location>
</feature>
<feature type="compositionally biased region" description="Polar residues" evidence="2">
    <location>
        <begin position="138"/>
        <end position="154"/>
    </location>
</feature>
<protein>
    <submittedName>
        <fullName evidence="3">Partitioning defective 3</fullName>
    </submittedName>
</protein>
<evidence type="ECO:0000313" key="3">
    <source>
        <dbReference type="EMBL" id="GIY97611.1"/>
    </source>
</evidence>
<sequence>MNSTSCKQIESENQQIQTAINADQERAQRQHQEHMEQNNNYNVAIVIITILQVNIFHDIHLHFPRNRSNALSPNQNESAMHAQSREERMNALRNEHQKKHKQRNGYYPQEAREEIYEQRLKELVDRTMINRPLPPLPHQQTNTERLSQRGNLESSPKTKNLEIYQEMSKPGSRKGFADPNRYSHYMNFQEIQQHLQHPHKRHYRHTVSSARSRPISELYDFRNINMTNGSFRGVSESGSLPRKMFYNTRQRPPIPSAFMTQQTNDHYAMNAQHPSNIYGQTPRSSGSKV</sequence>
<evidence type="ECO:0000313" key="4">
    <source>
        <dbReference type="Proteomes" id="UP001054945"/>
    </source>
</evidence>
<accession>A0AAV4XQZ9</accession>
<proteinExistence type="predicted"/>
<evidence type="ECO:0000256" key="1">
    <source>
        <dbReference type="SAM" id="Coils"/>
    </source>
</evidence>
<organism evidence="3 4">
    <name type="scientific">Caerostris extrusa</name>
    <name type="common">Bark spider</name>
    <name type="synonym">Caerostris bankana</name>
    <dbReference type="NCBI Taxonomy" id="172846"/>
    <lineage>
        <taxon>Eukaryota</taxon>
        <taxon>Metazoa</taxon>
        <taxon>Ecdysozoa</taxon>
        <taxon>Arthropoda</taxon>
        <taxon>Chelicerata</taxon>
        <taxon>Arachnida</taxon>
        <taxon>Araneae</taxon>
        <taxon>Araneomorphae</taxon>
        <taxon>Entelegynae</taxon>
        <taxon>Araneoidea</taxon>
        <taxon>Araneidae</taxon>
        <taxon>Caerostris</taxon>
    </lineage>
</organism>
<feature type="compositionally biased region" description="Polar residues" evidence="2">
    <location>
        <begin position="66"/>
        <end position="78"/>
    </location>
</feature>
<keyword evidence="1" id="KW-0175">Coiled coil</keyword>